<evidence type="ECO:0000256" key="3">
    <source>
        <dbReference type="ARBA" id="ARBA00022692"/>
    </source>
</evidence>
<evidence type="ECO:0000259" key="7">
    <source>
        <dbReference type="Pfam" id="PF08478"/>
    </source>
</evidence>
<proteinExistence type="predicted"/>
<dbReference type="Pfam" id="PF08478">
    <property type="entry name" value="POTRA_1"/>
    <property type="match status" value="1"/>
</dbReference>
<dbReference type="GO" id="GO:0005886">
    <property type="term" value="C:plasma membrane"/>
    <property type="evidence" value="ECO:0007669"/>
    <property type="project" value="TreeGrafter"/>
</dbReference>
<keyword evidence="5" id="KW-0131">Cell cycle</keyword>
<dbReference type="GO" id="GO:0051301">
    <property type="term" value="P:cell division"/>
    <property type="evidence" value="ECO:0007669"/>
    <property type="project" value="UniProtKB-KW"/>
</dbReference>
<evidence type="ECO:0000256" key="5">
    <source>
        <dbReference type="ARBA" id="ARBA00023306"/>
    </source>
</evidence>
<dbReference type="InterPro" id="IPR013685">
    <property type="entry name" value="POTRA_FtsQ_type"/>
</dbReference>
<accession>A0A1F7JG58</accession>
<evidence type="ECO:0000256" key="4">
    <source>
        <dbReference type="ARBA" id="ARBA00022989"/>
    </source>
</evidence>
<dbReference type="PANTHER" id="PTHR37820">
    <property type="entry name" value="CELL DIVISION PROTEIN DIVIB"/>
    <property type="match status" value="1"/>
</dbReference>
<keyword evidence="2" id="KW-0132">Cell division</keyword>
<dbReference type="AlphaFoldDB" id="A0A1F7JG58"/>
<dbReference type="EMBL" id="MGAV01000014">
    <property type="protein sequence ID" value="OGK54594.1"/>
    <property type="molecule type" value="Genomic_DNA"/>
</dbReference>
<keyword evidence="4 6" id="KW-1133">Transmembrane helix</keyword>
<organism evidence="8 9">
    <name type="scientific">Candidatus Roizmanbacteria bacterium RIFCSPLOWO2_02_FULL_36_11</name>
    <dbReference type="NCBI Taxonomy" id="1802071"/>
    <lineage>
        <taxon>Bacteria</taxon>
        <taxon>Candidatus Roizmaniibacteriota</taxon>
    </lineage>
</organism>
<dbReference type="InterPro" id="IPR050487">
    <property type="entry name" value="FtsQ_DivIB"/>
</dbReference>
<reference evidence="8 9" key="1">
    <citation type="journal article" date="2016" name="Nat. Commun.">
        <title>Thousands of microbial genomes shed light on interconnected biogeochemical processes in an aquifer system.</title>
        <authorList>
            <person name="Anantharaman K."/>
            <person name="Brown C.T."/>
            <person name="Hug L.A."/>
            <person name="Sharon I."/>
            <person name="Castelle C.J."/>
            <person name="Probst A.J."/>
            <person name="Thomas B.C."/>
            <person name="Singh A."/>
            <person name="Wilkins M.J."/>
            <person name="Karaoz U."/>
            <person name="Brodie E.L."/>
            <person name="Williams K.H."/>
            <person name="Hubbard S.S."/>
            <person name="Banfield J.F."/>
        </authorList>
    </citation>
    <scope>NUCLEOTIDE SEQUENCE [LARGE SCALE GENOMIC DNA]</scope>
</reference>
<protein>
    <recommendedName>
        <fullName evidence="7">POTRA domain-containing protein</fullName>
    </recommendedName>
</protein>
<evidence type="ECO:0000256" key="6">
    <source>
        <dbReference type="SAM" id="Phobius"/>
    </source>
</evidence>
<feature type="domain" description="POTRA" evidence="7">
    <location>
        <begin position="50"/>
        <end position="92"/>
    </location>
</feature>
<name>A0A1F7JG58_9BACT</name>
<feature type="transmembrane region" description="Helical" evidence="6">
    <location>
        <begin position="12"/>
        <end position="33"/>
    </location>
</feature>
<dbReference type="PANTHER" id="PTHR37820:SF1">
    <property type="entry name" value="CELL DIVISION PROTEIN FTSQ"/>
    <property type="match status" value="1"/>
</dbReference>
<keyword evidence="6" id="KW-0472">Membrane</keyword>
<keyword evidence="1" id="KW-1003">Cell membrane</keyword>
<evidence type="ECO:0000313" key="8">
    <source>
        <dbReference type="EMBL" id="OGK54594.1"/>
    </source>
</evidence>
<evidence type="ECO:0000313" key="9">
    <source>
        <dbReference type="Proteomes" id="UP000177418"/>
    </source>
</evidence>
<dbReference type="Proteomes" id="UP000177418">
    <property type="component" value="Unassembled WGS sequence"/>
</dbReference>
<evidence type="ECO:0000256" key="1">
    <source>
        <dbReference type="ARBA" id="ARBA00022475"/>
    </source>
</evidence>
<sequence length="234" mass="26906">MVRISFIKKIVIFFLLIIFFVASFYLITNHLVIKTITLSGTNNLYGLSALQGETLLFLDTSKIKKNLLKLNPGISDIEIVKQYPSTIRLTVKLSSVLGYLKVDQGFYSLSKEGKVISRLKSMSNDIHPQIVYYQNFNYDDFQVSDLINQEDILTGLSFISALNEMNIDVRRLDINGPDMLVFRTSDDKEIIISNEKKLEEQVIDLKNLMIKIKVEKIDFKSIDLRFNKPVVKLK</sequence>
<keyword evidence="3 6" id="KW-0812">Transmembrane</keyword>
<evidence type="ECO:0000256" key="2">
    <source>
        <dbReference type="ARBA" id="ARBA00022618"/>
    </source>
</evidence>
<gene>
    <name evidence="8" type="ORF">A3H78_01775</name>
</gene>
<comment type="caution">
    <text evidence="8">The sequence shown here is derived from an EMBL/GenBank/DDBJ whole genome shotgun (WGS) entry which is preliminary data.</text>
</comment>